<dbReference type="SUPFAM" id="SSF54593">
    <property type="entry name" value="Glyoxalase/Bleomycin resistance protein/Dihydroxybiphenyl dioxygenase"/>
    <property type="match status" value="1"/>
</dbReference>
<evidence type="ECO:0000259" key="1">
    <source>
        <dbReference type="Pfam" id="PF13468"/>
    </source>
</evidence>
<name>A0A5P0ZIG8_9LACO</name>
<dbReference type="EMBL" id="VDFM01000008">
    <property type="protein sequence ID" value="MQS52818.1"/>
    <property type="molecule type" value="Genomic_DNA"/>
</dbReference>
<dbReference type="InterPro" id="IPR025870">
    <property type="entry name" value="Glyoxalase-like_dom"/>
</dbReference>
<dbReference type="PANTHER" id="PTHR40265">
    <property type="entry name" value="BLL2707 PROTEIN"/>
    <property type="match status" value="1"/>
</dbReference>
<dbReference type="InterPro" id="IPR029068">
    <property type="entry name" value="Glyas_Bleomycin-R_OHBP_Dase"/>
</dbReference>
<evidence type="ECO:0000313" key="2">
    <source>
        <dbReference type="EMBL" id="MQS52818.1"/>
    </source>
</evidence>
<organism evidence="2 3">
    <name type="scientific">Companilactobacillus mishanensis</name>
    <dbReference type="NCBI Taxonomy" id="2486008"/>
    <lineage>
        <taxon>Bacteria</taxon>
        <taxon>Bacillati</taxon>
        <taxon>Bacillota</taxon>
        <taxon>Bacilli</taxon>
        <taxon>Lactobacillales</taxon>
        <taxon>Lactobacillaceae</taxon>
        <taxon>Companilactobacillus</taxon>
    </lineage>
</organism>
<dbReference type="AlphaFoldDB" id="A0A5P0ZIG8"/>
<feature type="domain" description="Glyoxalase-like" evidence="1">
    <location>
        <begin position="7"/>
        <end position="197"/>
    </location>
</feature>
<protein>
    <submittedName>
        <fullName evidence="2">VOC family protein</fullName>
    </submittedName>
</protein>
<dbReference type="PANTHER" id="PTHR40265:SF1">
    <property type="entry name" value="GLYOXALASE-LIKE DOMAIN-CONTAINING PROTEIN"/>
    <property type="match status" value="1"/>
</dbReference>
<dbReference type="Gene3D" id="3.10.180.10">
    <property type="entry name" value="2,3-Dihydroxybiphenyl 1,2-Dioxygenase, domain 1"/>
    <property type="match status" value="1"/>
</dbReference>
<dbReference type="Pfam" id="PF13468">
    <property type="entry name" value="Glyoxalase_3"/>
    <property type="match status" value="1"/>
</dbReference>
<proteinExistence type="predicted"/>
<gene>
    <name evidence="2" type="ORF">FHL02_07260</name>
</gene>
<evidence type="ECO:0000313" key="3">
    <source>
        <dbReference type="Proteomes" id="UP000380386"/>
    </source>
</evidence>
<dbReference type="Proteomes" id="UP000380386">
    <property type="component" value="Unassembled WGS sequence"/>
</dbReference>
<dbReference type="OrthoDB" id="9111355at2"/>
<sequence>MAENLRWDHTMINVNSIDAAIKWFNDLGIKFQRGGKHEQWGTENAVGYLGLNYIELISIFDQDLAKTVSRDDATSVYDAIHDLPEEHINTIGIRTQDIDQVHERLQSQNFPVGPIQTGKRLDPEGKMITWKIFFIRNKYFDVPYPFILQWEKPDYLRKKDLINQKLLDEHSDRHIMVSQAIYSVTNPEIIAVKWGQLLNITPVRKHDEWILDMGIRQLVFKSGQDNRITDLKFVKSGNLKGKEFKLGEANLQFE</sequence>
<comment type="caution">
    <text evidence="2">The sequence shown here is derived from an EMBL/GenBank/DDBJ whole genome shotgun (WGS) entry which is preliminary data.</text>
</comment>
<reference evidence="2 3" key="1">
    <citation type="journal article" date="2019" name="Syst. Appl. Microbiol.">
        <title>Polyphasic characterization of two novel Lactobacillus spp. isolated from blown salami packages: Description of Lactobacillus halodurans sp. nov. and Lactobacillus salsicarnum sp. nov.</title>
        <authorList>
            <person name="Schuster J.A."/>
            <person name="Klingl A."/>
            <person name="Vogel R.F."/>
            <person name="Ehrmann M.A."/>
        </authorList>
    </citation>
    <scope>NUCLEOTIDE SEQUENCE [LARGE SCALE GENOMIC DNA]</scope>
    <source>
        <strain evidence="2 3">TMW 1.2118</strain>
    </source>
</reference>
<accession>A0A5P0ZIG8</accession>
<dbReference type="RefSeq" id="WP_153383399.1">
    <property type="nucleotide sequence ID" value="NZ_VDFM01000008.1"/>
</dbReference>